<dbReference type="InterPro" id="IPR036812">
    <property type="entry name" value="NAD(P)_OxRdtase_dom_sf"/>
</dbReference>
<dbReference type="InterPro" id="IPR006175">
    <property type="entry name" value="YjgF/YER057c/UK114"/>
</dbReference>
<dbReference type="HOGENOM" id="CLU_023205_4_0_1"/>
<dbReference type="GO" id="GO:0016491">
    <property type="term" value="F:oxidoreductase activity"/>
    <property type="evidence" value="ECO:0007669"/>
    <property type="project" value="UniProtKB-KW"/>
</dbReference>
<evidence type="ECO:0000256" key="1">
    <source>
        <dbReference type="ARBA" id="ARBA00023002"/>
    </source>
</evidence>
<sequence>MAEIRPERTVIGGSLEISRMVNGLWQLAGGHDRDISIAKAAQVMDDTCLCGLDTFDMADHYGDAELVVGHHNATSTTRKVAFTKWCPQENGIKTFANAEAAVDLASRRMGVKKIDLLQYHAWDFTDDTYLHNLDHLRTMQRQGKIGLIGLTNTNTAHLELLLDSGFPIATNQVPTNVIDRRLTRGRMNEVCIKHDVGILAYGTLLGGFLTDKWLGQPEPADINELNWSLRKYIRFIWAAGGWAPFQVVLQALAVVARRHDVSIAAVATRFVLDIPSVKAVIVGTRLSADSEAYIAKNLQAFSFKLTEDDIILIHQAQEGLTDVPGDCGDEYRRPPYLTAAGDMSDHLLETDRMTLVREAVAAGKRVEYSTGSKWEPIAGYCRAVRTGNTIRVSGTTSNSPIPSLAVIGGSSAQSQTVHILDTIEGALKALGSSLSDVVRTRIMVRDADFCEEVSRAHGWLFAHAGVRPSNTFVTAGLIGEHMLVEIEAEAEVGCSSEGVVTVMKS</sequence>
<gene>
    <name evidence="3" type="ORF">A1O3_09421</name>
</gene>
<keyword evidence="1" id="KW-0560">Oxidoreductase</keyword>
<dbReference type="STRING" id="1182542.W9XLQ2"/>
<evidence type="ECO:0000313" key="3">
    <source>
        <dbReference type="EMBL" id="EXJ78260.1"/>
    </source>
</evidence>
<dbReference type="OrthoDB" id="686384at2759"/>
<dbReference type="eggNOG" id="KOG1575">
    <property type="taxonomic scope" value="Eukaryota"/>
</dbReference>
<dbReference type="SUPFAM" id="SSF55298">
    <property type="entry name" value="YjgF-like"/>
    <property type="match status" value="1"/>
</dbReference>
<comment type="caution">
    <text evidence="3">The sequence shown here is derived from an EMBL/GenBank/DDBJ whole genome shotgun (WGS) entry which is preliminary data.</text>
</comment>
<name>W9XLQ2_9EURO</name>
<dbReference type="GeneID" id="19173505"/>
<evidence type="ECO:0000313" key="4">
    <source>
        <dbReference type="Proteomes" id="UP000019478"/>
    </source>
</evidence>
<dbReference type="RefSeq" id="XP_007737705.1">
    <property type="nucleotide sequence ID" value="XM_007739515.1"/>
</dbReference>
<reference evidence="3 4" key="1">
    <citation type="submission" date="2013-03" db="EMBL/GenBank/DDBJ databases">
        <title>The Genome Sequence of Capronia epimyces CBS 606.96.</title>
        <authorList>
            <consortium name="The Broad Institute Genomics Platform"/>
            <person name="Cuomo C."/>
            <person name="de Hoog S."/>
            <person name="Gorbushina A."/>
            <person name="Walker B."/>
            <person name="Young S.K."/>
            <person name="Zeng Q."/>
            <person name="Gargeya S."/>
            <person name="Fitzgerald M."/>
            <person name="Haas B."/>
            <person name="Abouelleil A."/>
            <person name="Allen A.W."/>
            <person name="Alvarado L."/>
            <person name="Arachchi H.M."/>
            <person name="Berlin A.M."/>
            <person name="Chapman S.B."/>
            <person name="Gainer-Dewar J."/>
            <person name="Goldberg J."/>
            <person name="Griggs A."/>
            <person name="Gujja S."/>
            <person name="Hansen M."/>
            <person name="Howarth C."/>
            <person name="Imamovic A."/>
            <person name="Ireland A."/>
            <person name="Larimer J."/>
            <person name="McCowan C."/>
            <person name="Murphy C."/>
            <person name="Pearson M."/>
            <person name="Poon T.W."/>
            <person name="Priest M."/>
            <person name="Roberts A."/>
            <person name="Saif S."/>
            <person name="Shea T."/>
            <person name="Sisk P."/>
            <person name="Sykes S."/>
            <person name="Wortman J."/>
            <person name="Nusbaum C."/>
            <person name="Birren B."/>
        </authorList>
    </citation>
    <scope>NUCLEOTIDE SEQUENCE [LARGE SCALE GENOMIC DNA]</scope>
    <source>
        <strain evidence="3 4">CBS 606.96</strain>
    </source>
</reference>
<dbReference type="Pfam" id="PF00248">
    <property type="entry name" value="Aldo_ket_red"/>
    <property type="match status" value="1"/>
</dbReference>
<dbReference type="AlphaFoldDB" id="W9XLQ2"/>
<organism evidence="3 4">
    <name type="scientific">Capronia epimyces CBS 606.96</name>
    <dbReference type="NCBI Taxonomy" id="1182542"/>
    <lineage>
        <taxon>Eukaryota</taxon>
        <taxon>Fungi</taxon>
        <taxon>Dikarya</taxon>
        <taxon>Ascomycota</taxon>
        <taxon>Pezizomycotina</taxon>
        <taxon>Eurotiomycetes</taxon>
        <taxon>Chaetothyriomycetidae</taxon>
        <taxon>Chaetothyriales</taxon>
        <taxon>Herpotrichiellaceae</taxon>
        <taxon>Capronia</taxon>
    </lineage>
</organism>
<dbReference type="Pfam" id="PF01042">
    <property type="entry name" value="Ribonuc_L-PSP"/>
    <property type="match status" value="1"/>
</dbReference>
<proteinExistence type="predicted"/>
<accession>W9XLQ2</accession>
<feature type="domain" description="NADP-dependent oxidoreductase" evidence="2">
    <location>
        <begin position="19"/>
        <end position="316"/>
    </location>
</feature>
<keyword evidence="4" id="KW-1185">Reference proteome</keyword>
<dbReference type="PANTHER" id="PTHR43147:SF2">
    <property type="entry name" value="NADP-DEPENDENT OXIDOREDUCTASE DOMAIN-CONTAINING PROTEIN"/>
    <property type="match status" value="1"/>
</dbReference>
<dbReference type="InterPro" id="IPR023210">
    <property type="entry name" value="NADP_OxRdtase_dom"/>
</dbReference>
<dbReference type="Gene3D" id="3.20.20.100">
    <property type="entry name" value="NADP-dependent oxidoreductase domain"/>
    <property type="match status" value="1"/>
</dbReference>
<evidence type="ECO:0000259" key="2">
    <source>
        <dbReference type="Pfam" id="PF00248"/>
    </source>
</evidence>
<dbReference type="Gene3D" id="3.30.1330.40">
    <property type="entry name" value="RutC-like"/>
    <property type="match status" value="1"/>
</dbReference>
<dbReference type="Proteomes" id="UP000019478">
    <property type="component" value="Unassembled WGS sequence"/>
</dbReference>
<dbReference type="CDD" id="cd06154">
    <property type="entry name" value="YjgF_YER057c_UK114_like_6"/>
    <property type="match status" value="1"/>
</dbReference>
<dbReference type="InterPro" id="IPR035959">
    <property type="entry name" value="RutC-like_sf"/>
</dbReference>
<protein>
    <recommendedName>
        <fullName evidence="2">NADP-dependent oxidoreductase domain-containing protein</fullName>
    </recommendedName>
</protein>
<dbReference type="EMBL" id="AMGY01000009">
    <property type="protein sequence ID" value="EXJ78260.1"/>
    <property type="molecule type" value="Genomic_DNA"/>
</dbReference>
<dbReference type="PANTHER" id="PTHR43147">
    <property type="entry name" value="PROTEIN TAS"/>
    <property type="match status" value="1"/>
</dbReference>
<dbReference type="SUPFAM" id="SSF51430">
    <property type="entry name" value="NAD(P)-linked oxidoreductase"/>
    <property type="match status" value="1"/>
</dbReference>